<organism evidence="4">
    <name type="scientific">Octopus bimaculoides</name>
    <name type="common">California two-spotted octopus</name>
    <dbReference type="NCBI Taxonomy" id="37653"/>
    <lineage>
        <taxon>Eukaryota</taxon>
        <taxon>Metazoa</taxon>
        <taxon>Spiralia</taxon>
        <taxon>Lophotrochozoa</taxon>
        <taxon>Mollusca</taxon>
        <taxon>Cephalopoda</taxon>
        <taxon>Coleoidea</taxon>
        <taxon>Octopodiformes</taxon>
        <taxon>Octopoda</taxon>
        <taxon>Incirrata</taxon>
        <taxon>Octopodidae</taxon>
        <taxon>Octopus</taxon>
    </lineage>
</organism>
<accession>A0A0L8GAL3</accession>
<keyword evidence="1" id="KW-0862">Zinc</keyword>
<dbReference type="EMBL" id="KQ422913">
    <property type="protein sequence ID" value="KOF73948.1"/>
    <property type="molecule type" value="Genomic_DNA"/>
</dbReference>
<feature type="domain" description="C2H2-type" evidence="3">
    <location>
        <begin position="96"/>
        <end position="123"/>
    </location>
</feature>
<dbReference type="InterPro" id="IPR013087">
    <property type="entry name" value="Znf_C2H2_type"/>
</dbReference>
<reference evidence="4" key="1">
    <citation type="submission" date="2015-07" db="EMBL/GenBank/DDBJ databases">
        <title>MeaNS - Measles Nucleotide Surveillance Program.</title>
        <authorList>
            <person name="Tran T."/>
            <person name="Druce J."/>
        </authorList>
    </citation>
    <scope>NUCLEOTIDE SEQUENCE</scope>
    <source>
        <strain evidence="4">UCB-OBI-ISO-001</strain>
        <tissue evidence="4">Gonad</tissue>
    </source>
</reference>
<keyword evidence="2" id="KW-0812">Transmembrane</keyword>
<dbReference type="GO" id="GO:0008270">
    <property type="term" value="F:zinc ion binding"/>
    <property type="evidence" value="ECO:0007669"/>
    <property type="project" value="UniProtKB-KW"/>
</dbReference>
<dbReference type="PROSITE" id="PS50157">
    <property type="entry name" value="ZINC_FINGER_C2H2_2"/>
    <property type="match status" value="1"/>
</dbReference>
<name>A0A0L8GAL3_OCTBM</name>
<protein>
    <recommendedName>
        <fullName evidence="3">C2H2-type domain-containing protein</fullName>
    </recommendedName>
</protein>
<keyword evidence="2" id="KW-1133">Transmembrane helix</keyword>
<evidence type="ECO:0000259" key="3">
    <source>
        <dbReference type="PROSITE" id="PS50157"/>
    </source>
</evidence>
<keyword evidence="2" id="KW-0472">Membrane</keyword>
<evidence type="ECO:0000313" key="4">
    <source>
        <dbReference type="EMBL" id="KOF73948.1"/>
    </source>
</evidence>
<evidence type="ECO:0000256" key="1">
    <source>
        <dbReference type="PROSITE-ProRule" id="PRU00042"/>
    </source>
</evidence>
<dbReference type="PROSITE" id="PS00028">
    <property type="entry name" value="ZINC_FINGER_C2H2_1"/>
    <property type="match status" value="1"/>
</dbReference>
<proteinExistence type="predicted"/>
<evidence type="ECO:0000256" key="2">
    <source>
        <dbReference type="SAM" id="Phobius"/>
    </source>
</evidence>
<keyword evidence="1" id="KW-0479">Metal-binding</keyword>
<keyword evidence="1" id="KW-0863">Zinc-finger</keyword>
<sequence length="128" mass="14395">MMMMMMIIIIIIIIIITTTTTTTTTIIIIIIITTLLFGELQKGKRPQGGQKRFKDTLKALLKAFNIDHDTWEITAAEGCRQDRKNRTKNPVAGATIPCPHCQRLFRAQIGLTSHLRTHKTSPAPPQDD</sequence>
<feature type="transmembrane region" description="Helical" evidence="2">
    <location>
        <begin position="6"/>
        <end position="37"/>
    </location>
</feature>
<dbReference type="AlphaFoldDB" id="A0A0L8GAL3"/>
<gene>
    <name evidence="4" type="ORF">OCBIM_22037065mg</name>
</gene>